<dbReference type="PRINTS" id="PR00377">
    <property type="entry name" value="IMPHPHTASES"/>
</dbReference>
<keyword evidence="3 8" id="KW-0997">Cell inner membrane</keyword>
<dbReference type="Proteomes" id="UP000065641">
    <property type="component" value="Chromosome"/>
</dbReference>
<comment type="catalytic activity">
    <reaction evidence="8">
        <text>adenosine 3',5'-bisphosphate + H2O = AMP + phosphate</text>
        <dbReference type="Rhea" id="RHEA:10040"/>
        <dbReference type="ChEBI" id="CHEBI:15377"/>
        <dbReference type="ChEBI" id="CHEBI:43474"/>
        <dbReference type="ChEBI" id="CHEBI:58343"/>
        <dbReference type="ChEBI" id="CHEBI:456215"/>
        <dbReference type="EC" id="3.1.3.7"/>
    </reaction>
</comment>
<evidence type="ECO:0000256" key="4">
    <source>
        <dbReference type="ARBA" id="ARBA00022723"/>
    </source>
</evidence>
<feature type="binding site" evidence="9">
    <location>
        <position position="67"/>
    </location>
    <ligand>
        <name>Mg(2+)</name>
        <dbReference type="ChEBI" id="CHEBI:18420"/>
        <label>1</label>
        <note>catalytic</note>
    </ligand>
</feature>
<comment type="function">
    <text evidence="8">Converts adenosine-3',5'-bisphosphate (PAP) to AMP.</text>
</comment>
<feature type="binding site" evidence="8">
    <location>
        <position position="212"/>
    </location>
    <ligand>
        <name>Mg(2+)</name>
        <dbReference type="ChEBI" id="CHEBI:18420"/>
        <label>2</label>
    </ligand>
</feature>
<name>A0A0S2KDP1_9GAMM</name>
<dbReference type="RefSeq" id="WP_058021803.1">
    <property type="nucleotide sequence ID" value="NZ_CP013189.1"/>
</dbReference>
<dbReference type="EC" id="3.1.3.7" evidence="8"/>
<dbReference type="InterPro" id="IPR000760">
    <property type="entry name" value="Inositol_monophosphatase-like"/>
</dbReference>
<comment type="subcellular location">
    <subcellularLocation>
        <location evidence="8">Cell inner membrane</location>
        <topology evidence="8">Peripheral membrane protein</topology>
        <orientation evidence="8">Cytoplasmic side</orientation>
    </subcellularLocation>
</comment>
<dbReference type="KEGG" id="pspi:PS2015_1709"/>
<keyword evidence="7 8" id="KW-0472">Membrane</keyword>
<evidence type="ECO:0000256" key="5">
    <source>
        <dbReference type="ARBA" id="ARBA00022801"/>
    </source>
</evidence>
<reference evidence="10 11" key="1">
    <citation type="submission" date="2015-11" db="EMBL/GenBank/DDBJ databases">
        <authorList>
            <person name="Zhang Y."/>
            <person name="Guo Z."/>
        </authorList>
    </citation>
    <scope>NUCLEOTIDE SEQUENCE [LARGE SCALE GENOMIC DNA]</scope>
    <source>
        <strain evidence="10 11">KCTC 32221</strain>
    </source>
</reference>
<proteinExistence type="inferred from homology"/>
<dbReference type="Gene3D" id="3.30.540.10">
    <property type="entry name" value="Fructose-1,6-Bisphosphatase, subunit A, domain 1"/>
    <property type="match status" value="1"/>
</dbReference>
<dbReference type="GO" id="GO:0008441">
    <property type="term" value="F:3'(2'),5'-bisphosphate nucleotidase activity"/>
    <property type="evidence" value="ECO:0007669"/>
    <property type="project" value="UniProtKB-UniRule"/>
</dbReference>
<dbReference type="PANTHER" id="PTHR20854:SF4">
    <property type="entry name" value="INOSITOL-1-MONOPHOSPHATASE-RELATED"/>
    <property type="match status" value="1"/>
</dbReference>
<comment type="similarity">
    <text evidence="1 8">Belongs to the inositol monophosphatase superfamily. CysQ family.</text>
</comment>
<accession>A0A0S2KDP1</accession>
<evidence type="ECO:0000256" key="1">
    <source>
        <dbReference type="ARBA" id="ARBA00005289"/>
    </source>
</evidence>
<dbReference type="PROSITE" id="PS00629">
    <property type="entry name" value="IMP_1"/>
    <property type="match status" value="1"/>
</dbReference>
<feature type="binding site" evidence="8">
    <location>
        <position position="86"/>
    </location>
    <ligand>
        <name>Mg(2+)</name>
        <dbReference type="ChEBI" id="CHEBI:18420"/>
        <label>2</label>
    </ligand>
</feature>
<sequence>MDYAHLIPALEQIARDAGRLIMQIYATDFSVYGKDDNSPVTDADHQAEALIEQALRVLTPDIPIVAEEAAAAGREDEAEGCFWLVDPLDGTREFVSRTGEFTVNIGLIVRHVPVLGVIYAPALDRLFSGVVGQGAWLTEASGRRQITTRKAPAEGLTVVASRVHGDTAVMQDYLADKRVASVCNAGSSLKMCLIAAGEADLYPRFGRTMEWDTAAGHAILRAAGGRLTDTAGEELGYGKRGYENPDFIALG</sequence>
<feature type="binding site" evidence="8">
    <location>
        <position position="88"/>
    </location>
    <ligand>
        <name>Mg(2+)</name>
        <dbReference type="ChEBI" id="CHEBI:18420"/>
        <label>1</label>
    </ligand>
</feature>
<dbReference type="GO" id="GO:0046854">
    <property type="term" value="P:phosphatidylinositol phosphate biosynthetic process"/>
    <property type="evidence" value="ECO:0007669"/>
    <property type="project" value="InterPro"/>
</dbReference>
<dbReference type="Gene3D" id="3.40.190.80">
    <property type="match status" value="1"/>
</dbReference>
<feature type="binding site" evidence="8">
    <location>
        <position position="86"/>
    </location>
    <ligand>
        <name>Mg(2+)</name>
        <dbReference type="ChEBI" id="CHEBI:18420"/>
        <label>1</label>
    </ligand>
</feature>
<evidence type="ECO:0000256" key="6">
    <source>
        <dbReference type="ARBA" id="ARBA00022842"/>
    </source>
</evidence>
<dbReference type="HAMAP" id="MF_02095">
    <property type="entry name" value="CysQ"/>
    <property type="match status" value="1"/>
</dbReference>
<feature type="binding site" evidence="8">
    <location>
        <position position="67"/>
    </location>
    <ligand>
        <name>Mg(2+)</name>
        <dbReference type="ChEBI" id="CHEBI:18420"/>
        <label>1</label>
    </ligand>
</feature>
<keyword evidence="4 8" id="KW-0479">Metal-binding</keyword>
<dbReference type="GO" id="GO:0006790">
    <property type="term" value="P:sulfur compound metabolic process"/>
    <property type="evidence" value="ECO:0007669"/>
    <property type="project" value="UniProtKB-UniRule"/>
</dbReference>
<dbReference type="NCBIfam" id="TIGR01331">
    <property type="entry name" value="bisphos_cysQ"/>
    <property type="match status" value="1"/>
</dbReference>
<evidence type="ECO:0000256" key="9">
    <source>
        <dbReference type="PIRSR" id="PIRSR600760-2"/>
    </source>
</evidence>
<dbReference type="Pfam" id="PF00459">
    <property type="entry name" value="Inositol_P"/>
    <property type="match status" value="1"/>
</dbReference>
<evidence type="ECO:0000256" key="2">
    <source>
        <dbReference type="ARBA" id="ARBA00022475"/>
    </source>
</evidence>
<dbReference type="GO" id="GO:0007165">
    <property type="term" value="P:signal transduction"/>
    <property type="evidence" value="ECO:0007669"/>
    <property type="project" value="TreeGrafter"/>
</dbReference>
<comment type="cofactor">
    <cofactor evidence="8 9">
        <name>Mg(2+)</name>
        <dbReference type="ChEBI" id="CHEBI:18420"/>
    </cofactor>
</comment>
<dbReference type="GO" id="GO:0008934">
    <property type="term" value="F:inositol monophosphate 1-phosphatase activity"/>
    <property type="evidence" value="ECO:0007669"/>
    <property type="project" value="TreeGrafter"/>
</dbReference>
<evidence type="ECO:0000256" key="8">
    <source>
        <dbReference type="HAMAP-Rule" id="MF_02095"/>
    </source>
</evidence>
<feature type="binding site" evidence="8">
    <location>
        <position position="89"/>
    </location>
    <ligand>
        <name>Mg(2+)</name>
        <dbReference type="ChEBI" id="CHEBI:18420"/>
        <label>2</label>
    </ligand>
</feature>
<keyword evidence="11" id="KW-1185">Reference proteome</keyword>
<feature type="binding site" evidence="9">
    <location>
        <position position="89"/>
    </location>
    <ligand>
        <name>Mg(2+)</name>
        <dbReference type="ChEBI" id="CHEBI:18420"/>
        <label>1</label>
        <note>catalytic</note>
    </ligand>
</feature>
<dbReference type="CDD" id="cd01638">
    <property type="entry name" value="CysQ"/>
    <property type="match status" value="1"/>
</dbReference>
<feature type="binding site" evidence="9">
    <location>
        <position position="88"/>
    </location>
    <ligand>
        <name>Mg(2+)</name>
        <dbReference type="ChEBI" id="CHEBI:18420"/>
        <label>1</label>
        <note>catalytic</note>
    </ligand>
</feature>
<evidence type="ECO:0000256" key="7">
    <source>
        <dbReference type="ARBA" id="ARBA00023136"/>
    </source>
</evidence>
<dbReference type="PROSITE" id="PS00630">
    <property type="entry name" value="IMP_2"/>
    <property type="match status" value="1"/>
</dbReference>
<dbReference type="GO" id="GO:0005886">
    <property type="term" value="C:plasma membrane"/>
    <property type="evidence" value="ECO:0007669"/>
    <property type="project" value="UniProtKB-SubCell"/>
</dbReference>
<dbReference type="OrthoDB" id="9785695at2"/>
<evidence type="ECO:0000313" key="10">
    <source>
        <dbReference type="EMBL" id="ALO46361.1"/>
    </source>
</evidence>
<keyword evidence="2 8" id="KW-1003">Cell membrane</keyword>
<dbReference type="GO" id="GO:0006020">
    <property type="term" value="P:inositol metabolic process"/>
    <property type="evidence" value="ECO:0007669"/>
    <property type="project" value="TreeGrafter"/>
</dbReference>
<organism evidence="10 11">
    <name type="scientific">Pseudohongiella spirulinae</name>
    <dbReference type="NCBI Taxonomy" id="1249552"/>
    <lineage>
        <taxon>Bacteria</taxon>
        <taxon>Pseudomonadati</taxon>
        <taxon>Pseudomonadota</taxon>
        <taxon>Gammaproteobacteria</taxon>
        <taxon>Pseudomonadales</taxon>
        <taxon>Pseudohongiellaceae</taxon>
        <taxon>Pseudohongiella</taxon>
    </lineage>
</organism>
<dbReference type="EMBL" id="CP013189">
    <property type="protein sequence ID" value="ALO46361.1"/>
    <property type="molecule type" value="Genomic_DNA"/>
</dbReference>
<dbReference type="InterPro" id="IPR020550">
    <property type="entry name" value="Inositol_monophosphatase_CS"/>
</dbReference>
<gene>
    <name evidence="8" type="primary">cysQ</name>
    <name evidence="10" type="ORF">PS2015_1709</name>
</gene>
<dbReference type="AlphaFoldDB" id="A0A0S2KDP1"/>
<dbReference type="SUPFAM" id="SSF56655">
    <property type="entry name" value="Carbohydrate phosphatase"/>
    <property type="match status" value="1"/>
</dbReference>
<feature type="binding site" evidence="8">
    <location>
        <begin position="88"/>
        <end position="91"/>
    </location>
    <ligand>
        <name>substrate</name>
    </ligand>
</feature>
<keyword evidence="6 8" id="KW-0460">Magnesium</keyword>
<keyword evidence="5 8" id="KW-0378">Hydrolase</keyword>
<feature type="binding site" evidence="9">
    <location>
        <position position="212"/>
    </location>
    <ligand>
        <name>Mg(2+)</name>
        <dbReference type="ChEBI" id="CHEBI:18420"/>
        <label>1</label>
        <note>catalytic</note>
    </ligand>
</feature>
<feature type="binding site" evidence="8">
    <location>
        <position position="212"/>
    </location>
    <ligand>
        <name>substrate</name>
    </ligand>
</feature>
<dbReference type="PATRIC" id="fig|1249552.3.peg.1714"/>
<dbReference type="InterPro" id="IPR020583">
    <property type="entry name" value="Inositol_monoP_metal-BS"/>
</dbReference>
<feature type="binding site" evidence="9">
    <location>
        <position position="86"/>
    </location>
    <ligand>
        <name>Mg(2+)</name>
        <dbReference type="ChEBI" id="CHEBI:18420"/>
        <label>1</label>
        <note>catalytic</note>
    </ligand>
</feature>
<protein>
    <recommendedName>
        <fullName evidence="8">3'(2'),5'-bisphosphate nucleotidase CysQ</fullName>
        <ecNumber evidence="8">3.1.3.7</ecNumber>
    </recommendedName>
    <alternativeName>
        <fullName evidence="8">3'(2'),5-bisphosphonucleoside 3'(2')-phosphohydrolase</fullName>
    </alternativeName>
    <alternativeName>
        <fullName evidence="8">3'-phosphoadenosine 5'-phosphate phosphatase</fullName>
        <shortName evidence="8">PAP phosphatase</shortName>
    </alternativeName>
</protein>
<dbReference type="InterPro" id="IPR006240">
    <property type="entry name" value="CysQ"/>
</dbReference>
<dbReference type="STRING" id="1249552.PS2015_1709"/>
<evidence type="ECO:0000313" key="11">
    <source>
        <dbReference type="Proteomes" id="UP000065641"/>
    </source>
</evidence>
<dbReference type="GO" id="GO:0000287">
    <property type="term" value="F:magnesium ion binding"/>
    <property type="evidence" value="ECO:0007669"/>
    <property type="project" value="UniProtKB-UniRule"/>
</dbReference>
<evidence type="ECO:0000256" key="3">
    <source>
        <dbReference type="ARBA" id="ARBA00022519"/>
    </source>
</evidence>
<dbReference type="PANTHER" id="PTHR20854">
    <property type="entry name" value="INOSITOL MONOPHOSPHATASE"/>
    <property type="match status" value="1"/>
</dbReference>
<feature type="binding site" evidence="8">
    <location>
        <position position="67"/>
    </location>
    <ligand>
        <name>substrate</name>
    </ligand>
</feature>